<reference evidence="1" key="1">
    <citation type="submission" date="2023-07" db="EMBL/GenBank/DDBJ databases">
        <authorList>
            <person name="Stuckert A."/>
        </authorList>
    </citation>
    <scope>NUCLEOTIDE SEQUENCE</scope>
</reference>
<name>A0ABN9MP53_9NEOB</name>
<comment type="caution">
    <text evidence="1">The sequence shown here is derived from an EMBL/GenBank/DDBJ whole genome shotgun (WGS) entry which is preliminary data.</text>
</comment>
<dbReference type="EMBL" id="CAUEEQ010079358">
    <property type="protein sequence ID" value="CAJ0968534.1"/>
    <property type="molecule type" value="Genomic_DNA"/>
</dbReference>
<keyword evidence="2" id="KW-1185">Reference proteome</keyword>
<sequence length="381" mass="43614">MHLQNIPTCADPGQAPVDLTEETYDSSAMDNEDEEGPSTLDLQTLKFADYLQKTLRVQSYKQEVENVTRFLYYMDPEHTSRGLSFFNKLQDLKFTSQTIFNYLKHLKRFVHHQLRASNLAHENCDLYNSFKIFKGVTKDIQTRLSKGISKEVVGKRQVMSHYDLYKALNTPTTAAEAQKILDVAKPEFLTCIRKIRAGSKAKKQLQILNYLECLLVLKHGQRPGVFFEWERVQHQYKGEDFVVIGVKLHKTSTQQVASFVLTPNEEEEGFLSFLTAKVGMYSLPLVTSQMVRKLLESWTNSKCTDVQQRLVARHLIKSGIIDTNSRQASNISAQERKAILSLKTNKEIIIIKPADSGCAIVMMNTSDYMKEAYRQLKNTLV</sequence>
<accession>A0ABN9MP53</accession>
<evidence type="ECO:0000313" key="2">
    <source>
        <dbReference type="Proteomes" id="UP001176940"/>
    </source>
</evidence>
<proteinExistence type="predicted"/>
<evidence type="ECO:0000313" key="1">
    <source>
        <dbReference type="EMBL" id="CAJ0968534.1"/>
    </source>
</evidence>
<protein>
    <submittedName>
        <fullName evidence="1">Uncharacterized protein</fullName>
    </submittedName>
</protein>
<dbReference type="Proteomes" id="UP001176940">
    <property type="component" value="Unassembled WGS sequence"/>
</dbReference>
<dbReference type="PANTHER" id="PTHR47306:SF2">
    <property type="entry name" value="CORE-BINDING (CB) DOMAIN-CONTAINING PROTEIN"/>
    <property type="match status" value="1"/>
</dbReference>
<dbReference type="PANTHER" id="PTHR47306">
    <property type="entry name" value="SI:CH211-178J18.4-RELATED"/>
    <property type="match status" value="1"/>
</dbReference>
<organism evidence="1 2">
    <name type="scientific">Ranitomeya imitator</name>
    <name type="common">mimic poison frog</name>
    <dbReference type="NCBI Taxonomy" id="111125"/>
    <lineage>
        <taxon>Eukaryota</taxon>
        <taxon>Metazoa</taxon>
        <taxon>Chordata</taxon>
        <taxon>Craniata</taxon>
        <taxon>Vertebrata</taxon>
        <taxon>Euteleostomi</taxon>
        <taxon>Amphibia</taxon>
        <taxon>Batrachia</taxon>
        <taxon>Anura</taxon>
        <taxon>Neobatrachia</taxon>
        <taxon>Hyloidea</taxon>
        <taxon>Dendrobatidae</taxon>
        <taxon>Dendrobatinae</taxon>
        <taxon>Ranitomeya</taxon>
    </lineage>
</organism>
<gene>
    <name evidence="1" type="ORF">RIMI_LOCUS23167954</name>
</gene>